<dbReference type="InterPro" id="IPR050188">
    <property type="entry name" value="RluA_PseudoU_synthase"/>
</dbReference>
<sequence length="354" mass="39267">MSLFTAELFVETESSGCRIDTFLERHFRNYTAWRLQRIVRGGGVTINFGRAEETDRVFYGQRVHVTLLEPPDKLLRSSPEELSIVYEDDWLLVVDKAAGMIAHPAGEYPTGSLANAVQHRLDQKVGQKGIARPGIVHRIDRQTSGLMAIALSYTAHRNLAATFEASRVSKTYVALVEGVIKRDAGVIDAPIGRTPTGRQVLMTCRADGLDRRPSKTHYKVIERFTNHTFVVARPVTGRNHQIRVHFAHLGHPLIGDEFYEAHGVIKPLVLDDPNADPDEIDEGVETGLPIRRHALHATQLAFAHPITGTWMEFQAPLPRDFRETIDELRSRGGHSRDLDVAANSTGGTSPVPGG</sequence>
<evidence type="ECO:0000256" key="5">
    <source>
        <dbReference type="SAM" id="MobiDB-lite"/>
    </source>
</evidence>
<keyword evidence="8" id="KW-1185">Reference proteome</keyword>
<dbReference type="InterPro" id="IPR006225">
    <property type="entry name" value="PsdUridine_synth_RluC/D"/>
</dbReference>
<dbReference type="GO" id="GO:0003723">
    <property type="term" value="F:RNA binding"/>
    <property type="evidence" value="ECO:0007669"/>
    <property type="project" value="InterPro"/>
</dbReference>
<organism evidence="7 8">
    <name type="scientific">Caulifigura coniformis</name>
    <dbReference type="NCBI Taxonomy" id="2527983"/>
    <lineage>
        <taxon>Bacteria</taxon>
        <taxon>Pseudomonadati</taxon>
        <taxon>Planctomycetota</taxon>
        <taxon>Planctomycetia</taxon>
        <taxon>Planctomycetales</taxon>
        <taxon>Planctomycetaceae</taxon>
        <taxon>Caulifigura</taxon>
    </lineage>
</organism>
<feature type="region of interest" description="Disordered" evidence="5">
    <location>
        <begin position="331"/>
        <end position="354"/>
    </location>
</feature>
<dbReference type="RefSeq" id="WP_145028016.1">
    <property type="nucleotide sequence ID" value="NZ_CP036271.1"/>
</dbReference>
<comment type="catalytic activity">
    <reaction evidence="4">
        <text>a uridine in RNA = a pseudouridine in RNA</text>
        <dbReference type="Rhea" id="RHEA:48348"/>
        <dbReference type="Rhea" id="RHEA-COMP:12068"/>
        <dbReference type="Rhea" id="RHEA-COMP:12069"/>
        <dbReference type="ChEBI" id="CHEBI:65314"/>
        <dbReference type="ChEBI" id="CHEBI:65315"/>
    </reaction>
</comment>
<dbReference type="PANTHER" id="PTHR21600:SF44">
    <property type="entry name" value="RIBOSOMAL LARGE SUBUNIT PSEUDOURIDINE SYNTHASE D"/>
    <property type="match status" value="1"/>
</dbReference>
<dbReference type="InterPro" id="IPR020103">
    <property type="entry name" value="PsdUridine_synth_cat_dom_sf"/>
</dbReference>
<dbReference type="OrthoDB" id="9784108at2"/>
<dbReference type="InterPro" id="IPR006145">
    <property type="entry name" value="PsdUridine_synth_RsuA/RluA"/>
</dbReference>
<dbReference type="GO" id="GO:0009982">
    <property type="term" value="F:pseudouridine synthase activity"/>
    <property type="evidence" value="ECO:0007669"/>
    <property type="project" value="InterPro"/>
</dbReference>
<gene>
    <name evidence="7" type="primary">rluD_1</name>
    <name evidence="7" type="ORF">Pan44_11110</name>
</gene>
<feature type="active site" evidence="3">
    <location>
        <position position="140"/>
    </location>
</feature>
<evidence type="ECO:0000259" key="6">
    <source>
        <dbReference type="Pfam" id="PF00849"/>
    </source>
</evidence>
<name>A0A517SAJ0_9PLAN</name>
<evidence type="ECO:0000256" key="4">
    <source>
        <dbReference type="RuleBase" id="RU362028"/>
    </source>
</evidence>
<feature type="domain" description="Pseudouridine synthase RsuA/RluA-like" evidence="6">
    <location>
        <begin position="91"/>
        <end position="248"/>
    </location>
</feature>
<dbReference type="KEGG" id="ccos:Pan44_11110"/>
<dbReference type="EMBL" id="CP036271">
    <property type="protein sequence ID" value="QDT53096.1"/>
    <property type="molecule type" value="Genomic_DNA"/>
</dbReference>
<evidence type="ECO:0000313" key="8">
    <source>
        <dbReference type="Proteomes" id="UP000315700"/>
    </source>
</evidence>
<reference evidence="7 8" key="1">
    <citation type="submission" date="2019-02" db="EMBL/GenBank/DDBJ databases">
        <title>Deep-cultivation of Planctomycetes and their phenomic and genomic characterization uncovers novel biology.</title>
        <authorList>
            <person name="Wiegand S."/>
            <person name="Jogler M."/>
            <person name="Boedeker C."/>
            <person name="Pinto D."/>
            <person name="Vollmers J."/>
            <person name="Rivas-Marin E."/>
            <person name="Kohn T."/>
            <person name="Peeters S.H."/>
            <person name="Heuer A."/>
            <person name="Rast P."/>
            <person name="Oberbeckmann S."/>
            <person name="Bunk B."/>
            <person name="Jeske O."/>
            <person name="Meyerdierks A."/>
            <person name="Storesund J.E."/>
            <person name="Kallscheuer N."/>
            <person name="Luecker S."/>
            <person name="Lage O.M."/>
            <person name="Pohl T."/>
            <person name="Merkel B.J."/>
            <person name="Hornburger P."/>
            <person name="Mueller R.-W."/>
            <person name="Bruemmer F."/>
            <person name="Labrenz M."/>
            <person name="Spormann A.M."/>
            <person name="Op den Camp H."/>
            <person name="Overmann J."/>
            <person name="Amann R."/>
            <person name="Jetten M.S.M."/>
            <person name="Mascher T."/>
            <person name="Medema M.H."/>
            <person name="Devos D.P."/>
            <person name="Kaster A.-K."/>
            <person name="Ovreas L."/>
            <person name="Rohde M."/>
            <person name="Galperin M.Y."/>
            <person name="Jogler C."/>
        </authorList>
    </citation>
    <scope>NUCLEOTIDE SEQUENCE [LARGE SCALE GENOMIC DNA]</scope>
    <source>
        <strain evidence="7 8">Pan44</strain>
    </source>
</reference>
<accession>A0A517SAJ0</accession>
<dbReference type="PANTHER" id="PTHR21600">
    <property type="entry name" value="MITOCHONDRIAL RNA PSEUDOURIDINE SYNTHASE"/>
    <property type="match status" value="1"/>
</dbReference>
<dbReference type="CDD" id="cd02869">
    <property type="entry name" value="PseudoU_synth_RluA_like"/>
    <property type="match status" value="1"/>
</dbReference>
<comment type="similarity">
    <text evidence="1 4">Belongs to the pseudouridine synthase RluA family.</text>
</comment>
<evidence type="ECO:0000256" key="2">
    <source>
        <dbReference type="ARBA" id="ARBA00023235"/>
    </source>
</evidence>
<dbReference type="Gene3D" id="3.30.2350.10">
    <property type="entry name" value="Pseudouridine synthase"/>
    <property type="match status" value="1"/>
</dbReference>
<evidence type="ECO:0000313" key="7">
    <source>
        <dbReference type="EMBL" id="QDT53096.1"/>
    </source>
</evidence>
<dbReference type="GO" id="GO:0000455">
    <property type="term" value="P:enzyme-directed rRNA pseudouridine synthesis"/>
    <property type="evidence" value="ECO:0007669"/>
    <property type="project" value="TreeGrafter"/>
</dbReference>
<evidence type="ECO:0000256" key="1">
    <source>
        <dbReference type="ARBA" id="ARBA00010876"/>
    </source>
</evidence>
<dbReference type="EC" id="5.4.99.-" evidence="4"/>
<protein>
    <recommendedName>
        <fullName evidence="4">Pseudouridine synthase</fullName>
        <ecNumber evidence="4">5.4.99.-</ecNumber>
    </recommendedName>
</protein>
<dbReference type="Proteomes" id="UP000315700">
    <property type="component" value="Chromosome"/>
</dbReference>
<dbReference type="NCBIfam" id="TIGR00005">
    <property type="entry name" value="rluA_subfam"/>
    <property type="match status" value="1"/>
</dbReference>
<dbReference type="Pfam" id="PF00849">
    <property type="entry name" value="PseudoU_synth_2"/>
    <property type="match status" value="1"/>
</dbReference>
<dbReference type="InParanoid" id="A0A517SAJ0"/>
<evidence type="ECO:0000256" key="3">
    <source>
        <dbReference type="PIRSR" id="PIRSR606225-1"/>
    </source>
</evidence>
<dbReference type="SUPFAM" id="SSF55120">
    <property type="entry name" value="Pseudouridine synthase"/>
    <property type="match status" value="1"/>
</dbReference>
<comment type="function">
    <text evidence="4">Responsible for synthesis of pseudouridine from uracil.</text>
</comment>
<dbReference type="Gene3D" id="3.10.290.10">
    <property type="entry name" value="RNA-binding S4 domain"/>
    <property type="match status" value="1"/>
</dbReference>
<dbReference type="GO" id="GO:0140098">
    <property type="term" value="F:catalytic activity, acting on RNA"/>
    <property type="evidence" value="ECO:0007669"/>
    <property type="project" value="UniProtKB-ARBA"/>
</dbReference>
<dbReference type="InterPro" id="IPR036986">
    <property type="entry name" value="S4_RNA-bd_sf"/>
</dbReference>
<keyword evidence="2 4" id="KW-0413">Isomerase</keyword>
<proteinExistence type="inferred from homology"/>
<dbReference type="AlphaFoldDB" id="A0A517SAJ0"/>